<evidence type="ECO:0000313" key="9">
    <source>
        <dbReference type="EMBL" id="KAF2456011.1"/>
    </source>
</evidence>
<dbReference type="PANTHER" id="PTHR33938:SF8">
    <property type="entry name" value="CARBOXYLIC ESTER HYDROLASE"/>
    <property type="match status" value="1"/>
</dbReference>
<dbReference type="EMBL" id="MU001685">
    <property type="protein sequence ID" value="KAF2456011.1"/>
    <property type="molecule type" value="Genomic_DNA"/>
</dbReference>
<dbReference type="GO" id="GO:0046872">
    <property type="term" value="F:metal ion binding"/>
    <property type="evidence" value="ECO:0007669"/>
    <property type="project" value="UniProtKB-KW"/>
</dbReference>
<comment type="similarity">
    <text evidence="1 8">Belongs to the tannase family.</text>
</comment>
<keyword evidence="4" id="KW-0732">Signal</keyword>
<accession>A0A6A6NWB8</accession>
<keyword evidence="10" id="KW-1185">Reference proteome</keyword>
<keyword evidence="7" id="KW-1015">Disulfide bond</keyword>
<evidence type="ECO:0000313" key="10">
    <source>
        <dbReference type="Proteomes" id="UP000799766"/>
    </source>
</evidence>
<evidence type="ECO:0000256" key="7">
    <source>
        <dbReference type="ARBA" id="ARBA00023157"/>
    </source>
</evidence>
<keyword evidence="6" id="KW-0106">Calcium</keyword>
<organism evidence="9 10">
    <name type="scientific">Lineolata rhizophorae</name>
    <dbReference type="NCBI Taxonomy" id="578093"/>
    <lineage>
        <taxon>Eukaryota</taxon>
        <taxon>Fungi</taxon>
        <taxon>Dikarya</taxon>
        <taxon>Ascomycota</taxon>
        <taxon>Pezizomycotina</taxon>
        <taxon>Dothideomycetes</taxon>
        <taxon>Dothideomycetes incertae sedis</taxon>
        <taxon>Lineolatales</taxon>
        <taxon>Lineolataceae</taxon>
        <taxon>Lineolata</taxon>
    </lineage>
</organism>
<dbReference type="InterPro" id="IPR011118">
    <property type="entry name" value="Tannase/feruloyl_esterase"/>
</dbReference>
<dbReference type="GO" id="GO:0030600">
    <property type="term" value="F:feruloyl esterase activity"/>
    <property type="evidence" value="ECO:0007669"/>
    <property type="project" value="UniProtKB-ARBA"/>
</dbReference>
<evidence type="ECO:0000256" key="4">
    <source>
        <dbReference type="ARBA" id="ARBA00022729"/>
    </source>
</evidence>
<dbReference type="OrthoDB" id="3039123at2759"/>
<dbReference type="AlphaFoldDB" id="A0A6A6NWB8"/>
<evidence type="ECO:0000256" key="5">
    <source>
        <dbReference type="ARBA" id="ARBA00022801"/>
    </source>
</evidence>
<reference evidence="9" key="1">
    <citation type="journal article" date="2020" name="Stud. Mycol.">
        <title>101 Dothideomycetes genomes: a test case for predicting lifestyles and emergence of pathogens.</title>
        <authorList>
            <person name="Haridas S."/>
            <person name="Albert R."/>
            <person name="Binder M."/>
            <person name="Bloem J."/>
            <person name="Labutti K."/>
            <person name="Salamov A."/>
            <person name="Andreopoulos B."/>
            <person name="Baker S."/>
            <person name="Barry K."/>
            <person name="Bills G."/>
            <person name="Bluhm B."/>
            <person name="Cannon C."/>
            <person name="Castanera R."/>
            <person name="Culley D."/>
            <person name="Daum C."/>
            <person name="Ezra D."/>
            <person name="Gonzalez J."/>
            <person name="Henrissat B."/>
            <person name="Kuo A."/>
            <person name="Liang C."/>
            <person name="Lipzen A."/>
            <person name="Lutzoni F."/>
            <person name="Magnuson J."/>
            <person name="Mondo S."/>
            <person name="Nolan M."/>
            <person name="Ohm R."/>
            <person name="Pangilinan J."/>
            <person name="Park H.-J."/>
            <person name="Ramirez L."/>
            <person name="Alfaro M."/>
            <person name="Sun H."/>
            <person name="Tritt A."/>
            <person name="Yoshinaga Y."/>
            <person name="Zwiers L.-H."/>
            <person name="Turgeon B."/>
            <person name="Goodwin S."/>
            <person name="Spatafora J."/>
            <person name="Crous P."/>
            <person name="Grigoriev I."/>
        </authorList>
    </citation>
    <scope>NUCLEOTIDE SEQUENCE</scope>
    <source>
        <strain evidence="9">ATCC 16933</strain>
    </source>
</reference>
<proteinExistence type="inferred from homology"/>
<feature type="non-terminal residue" evidence="9">
    <location>
        <position position="525"/>
    </location>
</feature>
<dbReference type="SUPFAM" id="SSF53474">
    <property type="entry name" value="alpha/beta-Hydrolases"/>
    <property type="match status" value="1"/>
</dbReference>
<dbReference type="InterPro" id="IPR029058">
    <property type="entry name" value="AB_hydrolase_fold"/>
</dbReference>
<keyword evidence="2" id="KW-0719">Serine esterase</keyword>
<dbReference type="Pfam" id="PF07519">
    <property type="entry name" value="Tannase"/>
    <property type="match status" value="1"/>
</dbReference>
<dbReference type="Proteomes" id="UP000799766">
    <property type="component" value="Unassembled WGS sequence"/>
</dbReference>
<keyword evidence="3" id="KW-0479">Metal-binding</keyword>
<evidence type="ECO:0000256" key="3">
    <source>
        <dbReference type="ARBA" id="ARBA00022723"/>
    </source>
</evidence>
<evidence type="ECO:0000256" key="6">
    <source>
        <dbReference type="ARBA" id="ARBA00022837"/>
    </source>
</evidence>
<keyword evidence="5 8" id="KW-0378">Hydrolase</keyword>
<dbReference type="PANTHER" id="PTHR33938">
    <property type="entry name" value="FERULOYL ESTERASE B-RELATED"/>
    <property type="match status" value="1"/>
</dbReference>
<evidence type="ECO:0000256" key="8">
    <source>
        <dbReference type="RuleBase" id="RU361238"/>
    </source>
</evidence>
<gene>
    <name evidence="9" type="ORF">BDY21DRAFT_268696</name>
</gene>
<name>A0A6A6NWB8_9PEZI</name>
<dbReference type="Gene3D" id="3.40.50.1820">
    <property type="entry name" value="alpha/beta hydrolase"/>
    <property type="match status" value="1"/>
</dbReference>
<protein>
    <recommendedName>
        <fullName evidence="8">Carboxylic ester hydrolase</fullName>
        <ecNumber evidence="8">3.1.1.-</ecNumber>
    </recommendedName>
</protein>
<dbReference type="EC" id="3.1.1.-" evidence="8"/>
<feature type="non-terminal residue" evidence="9">
    <location>
        <position position="1"/>
    </location>
</feature>
<evidence type="ECO:0000256" key="1">
    <source>
        <dbReference type="ARBA" id="ARBA00006249"/>
    </source>
</evidence>
<evidence type="ECO:0000256" key="2">
    <source>
        <dbReference type="ARBA" id="ARBA00022487"/>
    </source>
</evidence>
<sequence length="525" mass="56290">LTAEPVTHYNVSVDTVVYPYGADLDTSDLAFCNVTIAHAYTDPERSDNTFLTQVWLPPPAGGGGAAEEGTPEWNGRLLAVGGGGWNAGMGSYYYMDMAMALATGYAALTLDGGVGGREVPEWGLSSSGHVDMAALRDFASTSLSSAASLAKAVISSYYGAGPAYSYWRGCSQGGRQGYELAQRYPDAYDGILANAPAIYMPQVVGYDFYAQQILAESADDQGDWVYPRACEMDAITRAAIAACDGLDGVEDGMVAAPEECDFDPWSIVGSDVPCPPAYPGGPASEIVSSPAAAAANAAWKGARDNWGHFLWYGLGQDANLSSPVSLVTTNCTTTSNSYGTNTTCVPLFPDYVSDYWGAFLFKELPPFETELLNMTRSNYTEYFNYGVQEYSDVIGTSNPDLTPFAAAGGKLLTIHGVADQLIPHLGTVDYYKRALDVDSNLSDYYRLFLAPGVAHCRVGAGAYPNNAFEQLVSWVEDGQAPESLEAWTPPNPETGERVERPLCAWPAMAQWDGEGDVNKTESWYC</sequence>